<dbReference type="PANTHER" id="PTHR39599">
    <property type="entry name" value="GPI-ANCHORED PROTEIN (EUROFUNG)-RELATED-RELATED"/>
    <property type="match status" value="1"/>
</dbReference>
<evidence type="ECO:0000313" key="2">
    <source>
        <dbReference type="Proteomes" id="UP001152592"/>
    </source>
</evidence>
<dbReference type="OrthoDB" id="10250130at2759"/>
<organism evidence="1 2">
    <name type="scientific">Penicillium salamii</name>
    <dbReference type="NCBI Taxonomy" id="1612424"/>
    <lineage>
        <taxon>Eukaryota</taxon>
        <taxon>Fungi</taxon>
        <taxon>Dikarya</taxon>
        <taxon>Ascomycota</taxon>
        <taxon>Pezizomycotina</taxon>
        <taxon>Eurotiomycetes</taxon>
        <taxon>Eurotiomycetidae</taxon>
        <taxon>Eurotiales</taxon>
        <taxon>Aspergillaceae</taxon>
        <taxon>Penicillium</taxon>
    </lineage>
</organism>
<name>A0A9W4NQM6_9EURO</name>
<proteinExistence type="predicted"/>
<protein>
    <submittedName>
        <fullName evidence="1">Uncharacterized protein</fullName>
    </submittedName>
</protein>
<gene>
    <name evidence="1" type="ORF">PSALAMII_LOCUS7087</name>
</gene>
<reference evidence="1" key="1">
    <citation type="submission" date="2021-07" db="EMBL/GenBank/DDBJ databases">
        <authorList>
            <person name="Branca A.L. A."/>
        </authorList>
    </citation>
    <scope>NUCLEOTIDE SEQUENCE</scope>
</reference>
<comment type="caution">
    <text evidence="1">The sequence shown here is derived from an EMBL/GenBank/DDBJ whole genome shotgun (WGS) entry which is preliminary data.</text>
</comment>
<dbReference type="PANTHER" id="PTHR39599:SF1">
    <property type="entry name" value="GPI-ANCHORED PROTEIN (EUROFUNG)"/>
    <property type="match status" value="1"/>
</dbReference>
<accession>A0A9W4NQM6</accession>
<evidence type="ECO:0000313" key="1">
    <source>
        <dbReference type="EMBL" id="CAG8395311.1"/>
    </source>
</evidence>
<sequence>MGLTLHHFIFCDILEHLGSSVFVNNLIFYNSFPQCFVDIPTRDENIEIQHTLQNSTRMRSSWIWITATFLTSANSITAPFSPAEEAVNRRAFEVLRILQRADNNCPSGTNPCTQLGNANACCRQGTNCSRDAADNIACCATGASCTGSLTGTKTTGSTTNFMFPNAATATATADSNTESTIDGAYPFVYVPTAFNNPQTCSSYYSVCQSEYAQCTGALMGRYAVTIGVDGGGKTVQAVTASSQATSICSSLSLDACHGINLGYCGSVATQTADADANGNSAAVRSTSLKDLALGVVVGVAGMFI</sequence>
<dbReference type="AlphaFoldDB" id="A0A9W4NQM6"/>
<dbReference type="Proteomes" id="UP001152592">
    <property type="component" value="Unassembled WGS sequence"/>
</dbReference>
<dbReference type="EMBL" id="CAJVPD010000249">
    <property type="protein sequence ID" value="CAG8395311.1"/>
    <property type="molecule type" value="Genomic_DNA"/>
</dbReference>